<protein>
    <submittedName>
        <fullName evidence="1">Uncharacterized protein</fullName>
    </submittedName>
</protein>
<reference evidence="1 2" key="1">
    <citation type="submission" date="2018-06" db="EMBL/GenBank/DDBJ databases">
        <authorList>
            <consortium name="Pathogen Informatics"/>
            <person name="Doyle S."/>
        </authorList>
    </citation>
    <scope>NUCLEOTIDE SEQUENCE [LARGE SCALE GENOMIC DNA]</scope>
    <source>
        <strain evidence="1 2">NCTC13645</strain>
    </source>
</reference>
<dbReference type="AlphaFoldDB" id="A0A380NZL8"/>
<dbReference type="Proteomes" id="UP000254621">
    <property type="component" value="Unassembled WGS sequence"/>
</dbReference>
<name>A0A380NZL8_WEIVI</name>
<accession>A0A380NZL8</accession>
<evidence type="ECO:0000313" key="2">
    <source>
        <dbReference type="Proteomes" id="UP000254621"/>
    </source>
</evidence>
<dbReference type="STRING" id="1629.IV50_GL000955"/>
<dbReference type="EMBL" id="UHIV01000001">
    <property type="protein sequence ID" value="SUP53043.1"/>
    <property type="molecule type" value="Genomic_DNA"/>
</dbReference>
<gene>
    <name evidence="1" type="ORF">NCTC13645_00911</name>
</gene>
<sequence length="105" mass="12090">MTPETRTAETQLSHAIKAQDAVDDENWHLAQSQYRTALEVDDGLTNINSAIQEALNEVNRKMRPPRRRAKHRQLKLQLPQLPQKVQLAKVMQLKIGLNQWLKASQ</sequence>
<evidence type="ECO:0000313" key="1">
    <source>
        <dbReference type="EMBL" id="SUP53043.1"/>
    </source>
</evidence>
<proteinExistence type="predicted"/>
<organism evidence="1 2">
    <name type="scientific">Weissella viridescens</name>
    <name type="common">Lactobacillus viridescens</name>
    <dbReference type="NCBI Taxonomy" id="1629"/>
    <lineage>
        <taxon>Bacteria</taxon>
        <taxon>Bacillati</taxon>
        <taxon>Bacillota</taxon>
        <taxon>Bacilli</taxon>
        <taxon>Lactobacillales</taxon>
        <taxon>Lactobacillaceae</taxon>
        <taxon>Weissella</taxon>
    </lineage>
</organism>